<dbReference type="Pfam" id="PF02518">
    <property type="entry name" value="HATPase_c"/>
    <property type="match status" value="1"/>
</dbReference>
<dbReference type="EC" id="2.7.13.3" evidence="2"/>
<dbReference type="Gene3D" id="3.40.50.2300">
    <property type="match status" value="1"/>
</dbReference>
<dbReference type="CDD" id="cd17574">
    <property type="entry name" value="REC_OmpR"/>
    <property type="match status" value="1"/>
</dbReference>
<dbReference type="Pfam" id="PF00512">
    <property type="entry name" value="HisKA"/>
    <property type="match status" value="1"/>
</dbReference>
<protein>
    <recommendedName>
        <fullName evidence="2">histidine kinase</fullName>
        <ecNumber evidence="2">2.7.13.3</ecNumber>
    </recommendedName>
</protein>
<evidence type="ECO:0000256" key="2">
    <source>
        <dbReference type="ARBA" id="ARBA00012438"/>
    </source>
</evidence>
<dbReference type="SMART" id="SM00387">
    <property type="entry name" value="HATPase_c"/>
    <property type="match status" value="1"/>
</dbReference>
<dbReference type="SMART" id="SM00388">
    <property type="entry name" value="HisKA"/>
    <property type="match status" value="1"/>
</dbReference>
<dbReference type="OrthoDB" id="9812260at2"/>
<evidence type="ECO:0000259" key="8">
    <source>
        <dbReference type="PROSITE" id="PS50110"/>
    </source>
</evidence>
<dbReference type="Gene3D" id="1.10.287.130">
    <property type="match status" value="1"/>
</dbReference>
<organism evidence="9">
    <name type="scientific">Desertifilum tharense IPPAS B-1220</name>
    <dbReference type="NCBI Taxonomy" id="1781255"/>
    <lineage>
        <taxon>Bacteria</taxon>
        <taxon>Bacillati</taxon>
        <taxon>Cyanobacteriota</taxon>
        <taxon>Cyanophyceae</taxon>
        <taxon>Desertifilales</taxon>
        <taxon>Desertifilaceae</taxon>
        <taxon>Desertifilum</taxon>
    </lineage>
</organism>
<evidence type="ECO:0000256" key="5">
    <source>
        <dbReference type="ARBA" id="ARBA00023012"/>
    </source>
</evidence>
<dbReference type="PANTHER" id="PTHR43547">
    <property type="entry name" value="TWO-COMPONENT HISTIDINE KINASE"/>
    <property type="match status" value="1"/>
</dbReference>
<dbReference type="InterPro" id="IPR004358">
    <property type="entry name" value="Sig_transdc_His_kin-like_C"/>
</dbReference>
<name>A0A1E5QIQ7_9CYAN</name>
<dbReference type="InterPro" id="IPR003661">
    <property type="entry name" value="HisK_dim/P_dom"/>
</dbReference>
<evidence type="ECO:0000313" key="9">
    <source>
        <dbReference type="EMBL" id="OEJ74508.1"/>
    </source>
</evidence>
<dbReference type="PROSITE" id="PS50110">
    <property type="entry name" value="RESPONSE_REGULATORY"/>
    <property type="match status" value="1"/>
</dbReference>
<dbReference type="SUPFAM" id="SSF52172">
    <property type="entry name" value="CheY-like"/>
    <property type="match status" value="1"/>
</dbReference>
<dbReference type="Gene3D" id="3.30.565.10">
    <property type="entry name" value="Histidine kinase-like ATPase, C-terminal domain"/>
    <property type="match status" value="1"/>
</dbReference>
<evidence type="ECO:0000256" key="1">
    <source>
        <dbReference type="ARBA" id="ARBA00000085"/>
    </source>
</evidence>
<evidence type="ECO:0000256" key="3">
    <source>
        <dbReference type="ARBA" id="ARBA00022553"/>
    </source>
</evidence>
<dbReference type="InterPro" id="IPR011006">
    <property type="entry name" value="CheY-like_superfamily"/>
</dbReference>
<dbReference type="Pfam" id="PF00072">
    <property type="entry name" value="Response_reg"/>
    <property type="match status" value="1"/>
</dbReference>
<keyword evidence="5" id="KW-0902">Two-component regulatory system</keyword>
<dbReference type="CDD" id="cd00082">
    <property type="entry name" value="HisKA"/>
    <property type="match status" value="1"/>
</dbReference>
<dbReference type="SMART" id="SM00448">
    <property type="entry name" value="REC"/>
    <property type="match status" value="1"/>
</dbReference>
<evidence type="ECO:0000256" key="4">
    <source>
        <dbReference type="ARBA" id="ARBA00022777"/>
    </source>
</evidence>
<sequence>MQKILVIEDEFEIRENITELLHAQNFQVIAVENGIKGITAAQTHIPDLIICDISMPELDGYRVLEALRHEPITASIPFIFLTAFVEKSNTRKGMELGADDYLTKPCTPAELLSAIAARLAKQATRDRQQSEKLEELRQSIILSLPHELRTPLNGILASSELLLMHFDQPEDADTREMIELINISGKRLYRLIQNFLLYAELELIAASPEQIKALQAHSTPCAEALVTEKAVYQAQQVHRQPDLELELEDAYLQISPTRLMKIVDELVDNAFKFSVPGTPVKVACQVSQGIFTLSVSDKGRGMKPEQLMQIGAHMQFDRKLYEQQGSGLGLAIAKRLAELHGGSLSIESVPAEQTTVTVKLPLAPE</sequence>
<evidence type="ECO:0000259" key="7">
    <source>
        <dbReference type="PROSITE" id="PS50109"/>
    </source>
</evidence>
<gene>
    <name evidence="9" type="ORF">BH720_14915</name>
</gene>
<dbReference type="InterPro" id="IPR003594">
    <property type="entry name" value="HATPase_dom"/>
</dbReference>
<feature type="domain" description="Response regulatory" evidence="8">
    <location>
        <begin position="3"/>
        <end position="119"/>
    </location>
</feature>
<dbReference type="AlphaFoldDB" id="A0A1E5QIQ7"/>
<dbReference type="SUPFAM" id="SSF55874">
    <property type="entry name" value="ATPase domain of HSP90 chaperone/DNA topoisomerase II/histidine kinase"/>
    <property type="match status" value="1"/>
</dbReference>
<comment type="catalytic activity">
    <reaction evidence="1">
        <text>ATP + protein L-histidine = ADP + protein N-phospho-L-histidine.</text>
        <dbReference type="EC" id="2.7.13.3"/>
    </reaction>
</comment>
<evidence type="ECO:0000256" key="6">
    <source>
        <dbReference type="PROSITE-ProRule" id="PRU00169"/>
    </source>
</evidence>
<dbReference type="STRING" id="1781255.BH720_14915"/>
<dbReference type="InterPro" id="IPR001789">
    <property type="entry name" value="Sig_transdc_resp-reg_receiver"/>
</dbReference>
<dbReference type="InterPro" id="IPR036097">
    <property type="entry name" value="HisK_dim/P_sf"/>
</dbReference>
<dbReference type="CDD" id="cd00075">
    <property type="entry name" value="HATPase"/>
    <property type="match status" value="1"/>
</dbReference>
<proteinExistence type="predicted"/>
<feature type="modified residue" description="4-aspartylphosphate" evidence="6">
    <location>
        <position position="52"/>
    </location>
</feature>
<dbReference type="GO" id="GO:0000155">
    <property type="term" value="F:phosphorelay sensor kinase activity"/>
    <property type="evidence" value="ECO:0007669"/>
    <property type="project" value="InterPro"/>
</dbReference>
<dbReference type="InterPro" id="IPR005467">
    <property type="entry name" value="His_kinase_dom"/>
</dbReference>
<dbReference type="InterPro" id="IPR036890">
    <property type="entry name" value="HATPase_C_sf"/>
</dbReference>
<accession>A0A1E5QIQ7</accession>
<dbReference type="PRINTS" id="PR00344">
    <property type="entry name" value="BCTRLSENSOR"/>
</dbReference>
<keyword evidence="4 9" id="KW-0808">Transferase</keyword>
<keyword evidence="3 6" id="KW-0597">Phosphoprotein</keyword>
<dbReference type="RefSeq" id="WP_069968006.1">
    <property type="nucleotide sequence ID" value="NZ_CM124774.1"/>
</dbReference>
<reference evidence="9" key="1">
    <citation type="submission" date="2016-09" db="EMBL/GenBank/DDBJ databases">
        <title>Draft genome of thermotolerant cyanobacterium Desertifilum sp. strain IPPAS B-1220.</title>
        <authorList>
            <person name="Sinetova M.A."/>
            <person name="Bolakhan K."/>
            <person name="Zayadan B.K."/>
            <person name="Mironov K.S."/>
            <person name="Ustinova V."/>
            <person name="Kupriyanova E.V."/>
            <person name="Sidorov R.A."/>
            <person name="Skrypnik A.N."/>
            <person name="Gogoleva N.E."/>
            <person name="Gogolev Y.V."/>
            <person name="Los D.A."/>
        </authorList>
    </citation>
    <scope>NUCLEOTIDE SEQUENCE [LARGE SCALE GENOMIC DNA]</scope>
    <source>
        <strain evidence="9">IPPAS B-1220</strain>
    </source>
</reference>
<comment type="caution">
    <text evidence="9">The sequence shown here is derived from an EMBL/GenBank/DDBJ whole genome shotgun (WGS) entry which is preliminary data.</text>
</comment>
<feature type="domain" description="Histidine kinase" evidence="7">
    <location>
        <begin position="143"/>
        <end position="364"/>
    </location>
</feature>
<dbReference type="PROSITE" id="PS50109">
    <property type="entry name" value="HIS_KIN"/>
    <property type="match status" value="1"/>
</dbReference>
<keyword evidence="4 9" id="KW-0418">Kinase</keyword>
<dbReference type="EMBL" id="MJGC01000066">
    <property type="protein sequence ID" value="OEJ74508.1"/>
    <property type="molecule type" value="Genomic_DNA"/>
</dbReference>
<dbReference type="SUPFAM" id="SSF47384">
    <property type="entry name" value="Homodimeric domain of signal transducing histidine kinase"/>
    <property type="match status" value="1"/>
</dbReference>
<dbReference type="PANTHER" id="PTHR43547:SF2">
    <property type="entry name" value="HYBRID SIGNAL TRANSDUCTION HISTIDINE KINASE C"/>
    <property type="match status" value="1"/>
</dbReference>